<dbReference type="Proteomes" id="UP000619293">
    <property type="component" value="Unassembled WGS sequence"/>
</dbReference>
<name>A0A8J3JV22_9ACTN</name>
<dbReference type="SUPFAM" id="SSF56784">
    <property type="entry name" value="HAD-like"/>
    <property type="match status" value="1"/>
</dbReference>
<comment type="caution">
    <text evidence="1">The sequence shown here is derived from an EMBL/GenBank/DDBJ whole genome shotgun (WGS) entry which is preliminary data.</text>
</comment>
<dbReference type="InterPro" id="IPR023214">
    <property type="entry name" value="HAD_sf"/>
</dbReference>
<dbReference type="SFLD" id="SFLDG01129">
    <property type="entry name" value="C1.5:_HAD__Beta-PGM__Phosphata"/>
    <property type="match status" value="1"/>
</dbReference>
<organism evidence="1 2">
    <name type="scientific">Catellatospora chokoriensis</name>
    <dbReference type="NCBI Taxonomy" id="310353"/>
    <lineage>
        <taxon>Bacteria</taxon>
        <taxon>Bacillati</taxon>
        <taxon>Actinomycetota</taxon>
        <taxon>Actinomycetes</taxon>
        <taxon>Micromonosporales</taxon>
        <taxon>Micromonosporaceae</taxon>
        <taxon>Catellatospora</taxon>
    </lineage>
</organism>
<dbReference type="GO" id="GO:0006281">
    <property type="term" value="P:DNA repair"/>
    <property type="evidence" value="ECO:0007669"/>
    <property type="project" value="TreeGrafter"/>
</dbReference>
<accession>A0A8J3JV22</accession>
<keyword evidence="2" id="KW-1185">Reference proteome</keyword>
<dbReference type="PANTHER" id="PTHR43434">
    <property type="entry name" value="PHOSPHOGLYCOLATE PHOSPHATASE"/>
    <property type="match status" value="1"/>
</dbReference>
<evidence type="ECO:0000313" key="2">
    <source>
        <dbReference type="Proteomes" id="UP000619293"/>
    </source>
</evidence>
<sequence length="268" mass="28088">MEEGALLNSAGEGGAAALDLPVTCRGRLDTVRAAWSGRGMRRLVLWDIDRTLINGGKVGRDVFVAAYLAVVGSEPPRLPEFGGRTDHWIFTTALEWHGREVNPELVAEFFTHLAEHTRAHRPQLLARGAALTGAAQALAALSVETGVVQSVVTGNIREAAYEKLSAFGLLGPIDLEVGGYGCDDGVRSVLVRLAHERAQAKYAATLPARQVVVIGDTPHDIEAARANGAIAIGVATGSCTADELAEAGADVVLPSLADTATVLRAVLT</sequence>
<dbReference type="Gene3D" id="3.40.50.1000">
    <property type="entry name" value="HAD superfamily/HAD-like"/>
    <property type="match status" value="1"/>
</dbReference>
<proteinExistence type="predicted"/>
<dbReference type="InterPro" id="IPR050155">
    <property type="entry name" value="HAD-like_hydrolase_sf"/>
</dbReference>
<dbReference type="PANTHER" id="PTHR43434:SF1">
    <property type="entry name" value="PHOSPHOGLYCOLATE PHOSPHATASE"/>
    <property type="match status" value="1"/>
</dbReference>
<protein>
    <submittedName>
        <fullName evidence="1">Haloacid dehalogenase</fullName>
    </submittedName>
</protein>
<dbReference type="SFLD" id="SFLDS00003">
    <property type="entry name" value="Haloacid_Dehalogenase"/>
    <property type="match status" value="1"/>
</dbReference>
<dbReference type="EMBL" id="BONG01000004">
    <property type="protein sequence ID" value="GIF87368.1"/>
    <property type="molecule type" value="Genomic_DNA"/>
</dbReference>
<gene>
    <name evidence="1" type="ORF">Cch02nite_08120</name>
</gene>
<evidence type="ECO:0000313" key="1">
    <source>
        <dbReference type="EMBL" id="GIF87368.1"/>
    </source>
</evidence>
<reference evidence="1 2" key="1">
    <citation type="submission" date="2021-01" db="EMBL/GenBank/DDBJ databases">
        <title>Whole genome shotgun sequence of Catellatospora chokoriensis NBRC 107358.</title>
        <authorList>
            <person name="Komaki H."/>
            <person name="Tamura T."/>
        </authorList>
    </citation>
    <scope>NUCLEOTIDE SEQUENCE [LARGE SCALE GENOMIC DNA]</scope>
    <source>
        <strain evidence="1 2">NBRC 107358</strain>
    </source>
</reference>
<dbReference type="InterPro" id="IPR036412">
    <property type="entry name" value="HAD-like_sf"/>
</dbReference>
<dbReference type="InterPro" id="IPR023198">
    <property type="entry name" value="PGP-like_dom2"/>
</dbReference>
<dbReference type="AlphaFoldDB" id="A0A8J3JV22"/>
<dbReference type="Gene3D" id="1.10.150.240">
    <property type="entry name" value="Putative phosphatase, domain 2"/>
    <property type="match status" value="1"/>
</dbReference>
<dbReference type="GO" id="GO:0005829">
    <property type="term" value="C:cytosol"/>
    <property type="evidence" value="ECO:0007669"/>
    <property type="project" value="TreeGrafter"/>
</dbReference>
<dbReference type="GO" id="GO:0008967">
    <property type="term" value="F:phosphoglycolate phosphatase activity"/>
    <property type="evidence" value="ECO:0007669"/>
    <property type="project" value="TreeGrafter"/>
</dbReference>
<dbReference type="Pfam" id="PF12710">
    <property type="entry name" value="HAD"/>
    <property type="match status" value="1"/>
</dbReference>